<keyword evidence="1" id="KW-0614">Plasmid</keyword>
<gene>
    <name evidence="1" type="ORF">LPU83_pLPU83d_0381</name>
</gene>
<dbReference type="PATRIC" id="fig|348824.6.peg.6003"/>
<dbReference type="AlphaFoldDB" id="W6RKS5"/>
<evidence type="ECO:0000313" key="1">
    <source>
        <dbReference type="EMBL" id="CDM61752.1"/>
    </source>
</evidence>
<dbReference type="Proteomes" id="UP000019443">
    <property type="component" value="Plasmid pLPU83d"/>
</dbReference>
<evidence type="ECO:0000313" key="2">
    <source>
        <dbReference type="Proteomes" id="UP000019443"/>
    </source>
</evidence>
<keyword evidence="2" id="KW-1185">Reference proteome</keyword>
<reference evidence="1" key="1">
    <citation type="submission" date="2013-11" db="EMBL/GenBank/DDBJ databases">
        <title>Draft genome sequence of the broad-host-range Rhizobium sp. LPU83 strain, a member of the low-genetic diversity Oregon-like Rhizobium sp. group.</title>
        <authorList>
            <person name="Wibberg D."/>
            <person name="Puehler A."/>
            <person name="Schlueter A."/>
        </authorList>
    </citation>
    <scope>NUCLEOTIDE SEQUENCE [LARGE SCALE GENOMIC DNA]</scope>
    <source>
        <strain evidence="1">LPU83</strain>
        <plasmid evidence="1">pLPU83d</plasmid>
    </source>
</reference>
<name>W6RKS5_9HYPH</name>
<sequence length="76" mass="8371">MLRLLAFGAGDAYGPYDHFPFGYTADDMSVFEPFGKARFGLILLFLPRGSKRLGMLAKCPEADLPECRRVITAEAA</sequence>
<protein>
    <submittedName>
        <fullName evidence="1">Uncharacterized protein</fullName>
    </submittedName>
</protein>
<organism evidence="1 2">
    <name type="scientific">Rhizobium favelukesii</name>
    <dbReference type="NCBI Taxonomy" id="348824"/>
    <lineage>
        <taxon>Bacteria</taxon>
        <taxon>Pseudomonadati</taxon>
        <taxon>Pseudomonadota</taxon>
        <taxon>Alphaproteobacteria</taxon>
        <taxon>Hyphomicrobiales</taxon>
        <taxon>Rhizobiaceae</taxon>
        <taxon>Rhizobium/Agrobacterium group</taxon>
        <taxon>Rhizobium</taxon>
    </lineage>
</organism>
<accession>W6RKS5</accession>
<dbReference type="EMBL" id="HG916855">
    <property type="protein sequence ID" value="CDM61752.1"/>
    <property type="molecule type" value="Genomic_DNA"/>
</dbReference>
<geneLocation type="plasmid" evidence="1 2">
    <name>pLPU83d</name>
</geneLocation>
<dbReference type="KEGG" id="rhl:LPU83_pLPU83d_0381"/>
<proteinExistence type="predicted"/>
<dbReference type="HOGENOM" id="CLU_2652016_0_0_5"/>